<evidence type="ECO:0000256" key="6">
    <source>
        <dbReference type="SAM" id="MobiDB-lite"/>
    </source>
</evidence>
<dbReference type="PANTHER" id="PTHR47447:SF17">
    <property type="entry name" value="OS12G0638900 PROTEIN"/>
    <property type="match status" value="1"/>
</dbReference>
<dbReference type="NCBIfam" id="TIGR00756">
    <property type="entry name" value="PPR"/>
    <property type="match status" value="1"/>
</dbReference>
<evidence type="ECO:0000313" key="7">
    <source>
        <dbReference type="EMBL" id="CAF9918711.1"/>
    </source>
</evidence>
<comment type="subunit">
    <text evidence="4">Binds to mitochondrial small subunit 15S rRNA.</text>
</comment>
<protein>
    <recommendedName>
        <fullName evidence="9">Pentatricopeptide repeat-containing protein</fullName>
    </recommendedName>
</protein>
<dbReference type="AlphaFoldDB" id="A0A8H3FD88"/>
<dbReference type="Gene3D" id="1.25.40.10">
    <property type="entry name" value="Tetratricopeptide repeat domain"/>
    <property type="match status" value="3"/>
</dbReference>
<evidence type="ECO:0000256" key="4">
    <source>
        <dbReference type="ARBA" id="ARBA00044511"/>
    </source>
</evidence>
<dbReference type="PANTHER" id="PTHR47447">
    <property type="entry name" value="OS03G0856100 PROTEIN"/>
    <property type="match status" value="1"/>
</dbReference>
<keyword evidence="2" id="KW-0677">Repeat</keyword>
<feature type="region of interest" description="Disordered" evidence="6">
    <location>
        <begin position="576"/>
        <end position="609"/>
    </location>
</feature>
<evidence type="ECO:0000256" key="5">
    <source>
        <dbReference type="PROSITE-ProRule" id="PRU00708"/>
    </source>
</evidence>
<feature type="region of interest" description="Disordered" evidence="6">
    <location>
        <begin position="378"/>
        <end position="419"/>
    </location>
</feature>
<feature type="compositionally biased region" description="Basic and acidic residues" evidence="6">
    <location>
        <begin position="598"/>
        <end position="609"/>
    </location>
</feature>
<feature type="repeat" description="PPR" evidence="5">
    <location>
        <begin position="503"/>
        <end position="537"/>
    </location>
</feature>
<dbReference type="Proteomes" id="UP000664534">
    <property type="component" value="Unassembled WGS sequence"/>
</dbReference>
<dbReference type="InterPro" id="IPR002885">
    <property type="entry name" value="PPR_rpt"/>
</dbReference>
<dbReference type="Pfam" id="PF13812">
    <property type="entry name" value="PPR_3"/>
    <property type="match status" value="1"/>
</dbReference>
<evidence type="ECO:0000256" key="2">
    <source>
        <dbReference type="ARBA" id="ARBA00022737"/>
    </source>
</evidence>
<dbReference type="OrthoDB" id="185373at2759"/>
<name>A0A8H3FD88_9LECA</name>
<dbReference type="PROSITE" id="PS51375">
    <property type="entry name" value="PPR"/>
    <property type="match status" value="3"/>
</dbReference>
<evidence type="ECO:0000313" key="8">
    <source>
        <dbReference type="Proteomes" id="UP000664534"/>
    </source>
</evidence>
<reference evidence="7" key="1">
    <citation type="submission" date="2021-03" db="EMBL/GenBank/DDBJ databases">
        <authorList>
            <person name="Tagirdzhanova G."/>
        </authorList>
    </citation>
    <scope>NUCLEOTIDE SEQUENCE</scope>
</reference>
<keyword evidence="8" id="KW-1185">Reference proteome</keyword>
<dbReference type="InterPro" id="IPR011990">
    <property type="entry name" value="TPR-like_helical_dom_sf"/>
</dbReference>
<comment type="similarity">
    <text evidence="1">Belongs to the CCM1 family.</text>
</comment>
<comment type="caution">
    <text evidence="7">The sequence shown here is derived from an EMBL/GenBank/DDBJ whole genome shotgun (WGS) entry which is preliminary data.</text>
</comment>
<evidence type="ECO:0000256" key="1">
    <source>
        <dbReference type="ARBA" id="ARBA00006192"/>
    </source>
</evidence>
<proteinExistence type="inferred from homology"/>
<evidence type="ECO:0008006" key="9">
    <source>
        <dbReference type="Google" id="ProtNLM"/>
    </source>
</evidence>
<feature type="repeat" description="PPR" evidence="5">
    <location>
        <begin position="468"/>
        <end position="502"/>
    </location>
</feature>
<evidence type="ECO:0000256" key="3">
    <source>
        <dbReference type="ARBA" id="ARBA00044493"/>
    </source>
</evidence>
<dbReference type="EMBL" id="CAJPDT010000021">
    <property type="protein sequence ID" value="CAF9918711.1"/>
    <property type="molecule type" value="Genomic_DNA"/>
</dbReference>
<sequence length="919" mass="103315">MNVPYVWLRCSRQLLRWRTQYRRSGFVSLGQLAGRDDDSRRAPQDVPLANGERSAVGLPRQKQRSTLAQSLQEQRKPKDVDKVLETLFASNREREQAVKRSRYSRTPQVQPLEAPAVEHSIKQRLWELRKNLHRGTLPLEKIWRDCESLLGEKRWVRTDKAVVGGDETLSEHDSTSIDSPTNLNAFRDVLLAVCRKQRLVIDGRDITPGDAIAAYMKHGAMRYWWHHVLWCQLGQVLQLRYQSTDDTLGAAPDPRLRVLMQDILIVWNMYMEKYGDRSGNISLPFLADCNEVPAGFSTSEPIPRSSAKQSRLNAPVETTVAAAMTLECLTAAGMNTPWPIVDLFGRFGHAVKRDRSIATRCLLRAGVSSEITGKAVEGWQPLSSSKPEEIPEIPKSTEKPNGSRVSKDPVGASQKTDDLDWSENGLRTRLADIDGASKRVDTGFAVDLWRRFQAHLAADKSEDRSDPNDHLYARFLRTFWALRRYDHAIEVWNHMINAGHPPSRKHWNAMLTGCIRARDVESLQRIWSNMLRSGMPPDTTAWTTYIHGLIVCHEWVKGLKALESLGRLWKSTDASEAPTSAVEGRTGNNTAENEQNAENEHNTEPKEETMLRPTLTPINAALSALIQINKRSLLPRVLAWAQSHQIALSTYTFNVLLRPLVRHGSQAAVQAHLQQMGDANCTPDVVTFSIILNGLVSNVTSTFHNLPPEAQESTITSLLADMGRQGIEPNPFTYGTLLDGLLTPGSRSLSHNFTPNVPAARTILAHMAARNLHPSPHIYTILIEHYFARRPVPDLPAIASLWSSIRHAGQTNKLDNIFYDRLIEGYARSDEIEDMLRFLRMVPEQGKSPGWGALVQVLRALITNREWGRCAEVVEDVEREGGLLRNGQGRVGGREKAEFWDLVAGLRERGVVGKGDEER</sequence>
<comment type="function">
    <text evidence="3">Regulates mitochondrial small subunit maturation by controlling 15S rRNA 5'-end processing. Localizes to the 5' precursor of the 15S rRNA in a position that is subsequently occupied by mS47 in the mature yeast mtSSU. Uses structure and sequence-specific RNA recognition, binding to a single-stranded region of the precursor and specifically recognizing bases -6 to -1. The exchange of Ccm1 for mS47 is coupled to the irreversible removal of precursor rRNA that is accompanied by conformational changes of the mitoribosomal proteins uS5m and mS26. These conformational changes signal completion of 5'-end rRNA processing through protection of the mature 5'-end of the 15S rRNA and stabilization of mS47. The removal of the 5' precursor together with the dissociation of Ccm1 may be catalyzed by the 5'-3' exoribonuclease Pet127. Involved in the specific removal of group I introns in mitochondrial encoded transcripts.</text>
</comment>
<gene>
    <name evidence="7" type="ORF">IMSHALPRED_004383</name>
</gene>
<feature type="repeat" description="PPR" evidence="5">
    <location>
        <begin position="815"/>
        <end position="849"/>
    </location>
</feature>
<dbReference type="Pfam" id="PF01535">
    <property type="entry name" value="PPR"/>
    <property type="match status" value="1"/>
</dbReference>
<organism evidence="7 8">
    <name type="scientific">Imshaugia aleurites</name>
    <dbReference type="NCBI Taxonomy" id="172621"/>
    <lineage>
        <taxon>Eukaryota</taxon>
        <taxon>Fungi</taxon>
        <taxon>Dikarya</taxon>
        <taxon>Ascomycota</taxon>
        <taxon>Pezizomycotina</taxon>
        <taxon>Lecanoromycetes</taxon>
        <taxon>OSLEUM clade</taxon>
        <taxon>Lecanoromycetidae</taxon>
        <taxon>Lecanorales</taxon>
        <taxon>Lecanorineae</taxon>
        <taxon>Parmeliaceae</taxon>
        <taxon>Imshaugia</taxon>
    </lineage>
</organism>
<accession>A0A8H3FD88</accession>